<feature type="transmembrane region" description="Helical" evidence="4">
    <location>
        <begin position="356"/>
        <end position="373"/>
    </location>
</feature>
<feature type="transmembrane region" description="Helical" evidence="4">
    <location>
        <begin position="131"/>
        <end position="153"/>
    </location>
</feature>
<evidence type="ECO:0000256" key="2">
    <source>
        <dbReference type="ARBA" id="ARBA00022989"/>
    </source>
</evidence>
<evidence type="ECO:0000313" key="6">
    <source>
        <dbReference type="EMBL" id="MCP1674952.1"/>
    </source>
</evidence>
<dbReference type="AlphaFoldDB" id="A0AAE3G6W3"/>
<dbReference type="SUPFAM" id="SSF103473">
    <property type="entry name" value="MFS general substrate transporter"/>
    <property type="match status" value="1"/>
</dbReference>
<evidence type="ECO:0000256" key="4">
    <source>
        <dbReference type="SAM" id="Phobius"/>
    </source>
</evidence>
<evidence type="ECO:0000256" key="3">
    <source>
        <dbReference type="ARBA" id="ARBA00023136"/>
    </source>
</evidence>
<dbReference type="InterPro" id="IPR011701">
    <property type="entry name" value="MFS"/>
</dbReference>
<feature type="domain" description="Major facilitator superfamily (MFS) profile" evidence="5">
    <location>
        <begin position="2"/>
        <end position="379"/>
    </location>
</feature>
<feature type="transmembrane region" description="Helical" evidence="4">
    <location>
        <begin position="43"/>
        <end position="61"/>
    </location>
</feature>
<keyword evidence="3 4" id="KW-0472">Membrane</keyword>
<protein>
    <submittedName>
        <fullName evidence="6">MFS family permease</fullName>
    </submittedName>
</protein>
<dbReference type="Pfam" id="PF07690">
    <property type="entry name" value="MFS_1"/>
    <property type="match status" value="1"/>
</dbReference>
<feature type="transmembrane region" description="Helical" evidence="4">
    <location>
        <begin position="202"/>
        <end position="229"/>
    </location>
</feature>
<dbReference type="Proteomes" id="UP001205843">
    <property type="component" value="Unassembled WGS sequence"/>
</dbReference>
<dbReference type="PANTHER" id="PTHR23521:SF3">
    <property type="entry name" value="MFS TRANSPORTER"/>
    <property type="match status" value="1"/>
</dbReference>
<feature type="transmembrane region" description="Helical" evidence="4">
    <location>
        <begin position="235"/>
        <end position="253"/>
    </location>
</feature>
<feature type="transmembrane region" description="Helical" evidence="4">
    <location>
        <begin position="159"/>
        <end position="181"/>
    </location>
</feature>
<dbReference type="Gene3D" id="1.20.1250.20">
    <property type="entry name" value="MFS general substrate transporter like domains"/>
    <property type="match status" value="2"/>
</dbReference>
<dbReference type="GO" id="GO:0005886">
    <property type="term" value="C:plasma membrane"/>
    <property type="evidence" value="ECO:0007669"/>
    <property type="project" value="TreeGrafter"/>
</dbReference>
<keyword evidence="1 4" id="KW-0812">Transmembrane</keyword>
<keyword evidence="2 4" id="KW-1133">Transmembrane helix</keyword>
<dbReference type="CDD" id="cd17477">
    <property type="entry name" value="MFS_YcaD_like"/>
    <property type="match status" value="1"/>
</dbReference>
<evidence type="ECO:0000259" key="5">
    <source>
        <dbReference type="PROSITE" id="PS50850"/>
    </source>
</evidence>
<feature type="transmembrane region" description="Helical" evidence="4">
    <location>
        <begin position="288"/>
        <end position="313"/>
    </location>
</feature>
<dbReference type="PANTHER" id="PTHR23521">
    <property type="entry name" value="TRANSPORTER MFS SUPERFAMILY"/>
    <property type="match status" value="1"/>
</dbReference>
<evidence type="ECO:0000256" key="1">
    <source>
        <dbReference type="ARBA" id="ARBA00022692"/>
    </source>
</evidence>
<dbReference type="InterPro" id="IPR020846">
    <property type="entry name" value="MFS_dom"/>
</dbReference>
<comment type="caution">
    <text evidence="6">The sequence shown here is derived from an EMBL/GenBank/DDBJ whole genome shotgun (WGS) entry which is preliminary data.</text>
</comment>
<feature type="transmembrane region" description="Helical" evidence="4">
    <location>
        <begin position="265"/>
        <end position="282"/>
    </location>
</feature>
<dbReference type="InterPro" id="IPR047200">
    <property type="entry name" value="MFS_YcaD-like"/>
</dbReference>
<proteinExistence type="predicted"/>
<gene>
    <name evidence="6" type="ORF">J2T57_002090</name>
</gene>
<feature type="transmembrane region" description="Helical" evidence="4">
    <location>
        <begin position="73"/>
        <end position="92"/>
    </location>
</feature>
<sequence length="434" mass="46815">MSRTLASLAALFTSMGILLLGGGLLGTLLAVRMGVEGLRSETIGLVMACYSVGFVLATLVCTRIIQKVGHIRCFAAFSALACCAALVHGLHVDPWLWAAMRILFGFSLAGIYMVTESWLNDRTPKEYRGRVLSIYIIVTSLALGSGQFLLNVWDVSGYQLFSLAAILMAVALVPVALTRVSSPELQKTRRVSLRRLYHISPLATYGAFASGLTNGAFYALGPVFAVAVGFPVNQIATFMGSTILGGLFLQYVIGRLSDRYDRRRVIMAVTALVAMVSVAIAMAHDRGIWIVVGLAVVWGGLNFTVYALALALANDFMTQEERIPASATMLLTHGIGMITGPIVLARVMGLAGPEGLFLGFAVIAVTIGLYGWYRNRYGEPLEVESQGAYRAAPQTMTATQYSVELGVDVEDPQLEFDFDAEESEPLEQQQESTA</sequence>
<accession>A0AAE3G6W3</accession>
<dbReference type="GO" id="GO:0022857">
    <property type="term" value="F:transmembrane transporter activity"/>
    <property type="evidence" value="ECO:0007669"/>
    <property type="project" value="InterPro"/>
</dbReference>
<feature type="transmembrane region" description="Helical" evidence="4">
    <location>
        <begin position="325"/>
        <end position="344"/>
    </location>
</feature>
<organism evidence="6 7">
    <name type="scientific">Natronocella acetinitrilica</name>
    <dbReference type="NCBI Taxonomy" id="414046"/>
    <lineage>
        <taxon>Bacteria</taxon>
        <taxon>Pseudomonadati</taxon>
        <taxon>Pseudomonadota</taxon>
        <taxon>Gammaproteobacteria</taxon>
        <taxon>Chromatiales</taxon>
        <taxon>Ectothiorhodospiraceae</taxon>
        <taxon>Natronocella</taxon>
    </lineage>
</organism>
<keyword evidence="7" id="KW-1185">Reference proteome</keyword>
<name>A0AAE3G6W3_9GAMM</name>
<dbReference type="RefSeq" id="WP_253477606.1">
    <property type="nucleotide sequence ID" value="NZ_JALJXV010000004.1"/>
</dbReference>
<reference evidence="6" key="1">
    <citation type="submission" date="2022-03" db="EMBL/GenBank/DDBJ databases">
        <title>Genomic Encyclopedia of Type Strains, Phase III (KMG-III): the genomes of soil and plant-associated and newly described type strains.</title>
        <authorList>
            <person name="Whitman W."/>
        </authorList>
    </citation>
    <scope>NUCLEOTIDE SEQUENCE</scope>
    <source>
        <strain evidence="6">ANL 6-2</strain>
    </source>
</reference>
<dbReference type="InterPro" id="IPR036259">
    <property type="entry name" value="MFS_trans_sf"/>
</dbReference>
<dbReference type="EMBL" id="JALJXV010000004">
    <property type="protein sequence ID" value="MCP1674952.1"/>
    <property type="molecule type" value="Genomic_DNA"/>
</dbReference>
<feature type="transmembrane region" description="Helical" evidence="4">
    <location>
        <begin position="98"/>
        <end position="119"/>
    </location>
</feature>
<feature type="transmembrane region" description="Helical" evidence="4">
    <location>
        <begin position="7"/>
        <end position="31"/>
    </location>
</feature>
<evidence type="ECO:0000313" key="7">
    <source>
        <dbReference type="Proteomes" id="UP001205843"/>
    </source>
</evidence>
<dbReference type="PROSITE" id="PS50850">
    <property type="entry name" value="MFS"/>
    <property type="match status" value="1"/>
</dbReference>